<dbReference type="Pfam" id="PF00884">
    <property type="entry name" value="Sulfatase"/>
    <property type="match status" value="1"/>
</dbReference>
<sequence>MNNTKYLYYLLCIVVAFVSCQSTPKETKSKQPNLLFIFPDQLRNAGIGINNQDPVYTPNIDQLAKEGMLISNAVSNFPLCSPYRGMLMTGKLPYHNSVLSNANSNRYKYNNSWQKEDVSFSDVLVKNGYDAGYVGKLHLTSPPPIPDKDTVIWDAYTPKEFRHGFNFWYSYGTFDQHNTPHYWVNDAKESEVTYINEWSAKHEADVIIDYIKNPSEKTRNKDKPFALFWSVNPPHPPYQYVPEKYVAPYKNKTLSELLVRDNVDLEAAAEALAFHKGATRNHTHLAKEHVKNYFAMITGVDEQIGRVLEALKEQGLDKNTIVVITSDHGEMMGSHGLMSKNIWYDEAINVPFIVRWPEKIKGGQKNDLLLSVPDVMPTLLHMMGATEGMPTDLDGTDLSSVILEGKGNQPKAALYYYIKEGQPASGHRGIKTTTHTFVITIDDDNTIREFLYDNVNDPYQLKNEVGEGNVMEGKLRAELLKMLGIKKDPWLNYYQSLQ</sequence>
<dbReference type="Gene3D" id="3.30.1120.10">
    <property type="match status" value="1"/>
</dbReference>
<reference evidence="5" key="1">
    <citation type="journal article" date="2019" name="Int. J. Syst. Evol. Microbiol.">
        <title>The Global Catalogue of Microorganisms (GCM) 10K type strain sequencing project: providing services to taxonomists for standard genome sequencing and annotation.</title>
        <authorList>
            <consortium name="The Broad Institute Genomics Platform"/>
            <consortium name="The Broad Institute Genome Sequencing Center for Infectious Disease"/>
            <person name="Wu L."/>
            <person name="Ma J."/>
        </authorList>
    </citation>
    <scope>NUCLEOTIDE SEQUENCE [LARGE SCALE GENOMIC DNA]</scope>
    <source>
        <strain evidence="5">JCM 17111</strain>
    </source>
</reference>
<gene>
    <name evidence="4" type="ORF">GCM10022395_05730</name>
</gene>
<dbReference type="RefSeq" id="WP_345004276.1">
    <property type="nucleotide sequence ID" value="NZ_BAABCY010000016.1"/>
</dbReference>
<dbReference type="InterPro" id="IPR050738">
    <property type="entry name" value="Sulfatase"/>
</dbReference>
<feature type="domain" description="Sulfatase N-terminal" evidence="3">
    <location>
        <begin position="32"/>
        <end position="385"/>
    </location>
</feature>
<evidence type="ECO:0000259" key="3">
    <source>
        <dbReference type="Pfam" id="PF00884"/>
    </source>
</evidence>
<dbReference type="InterPro" id="IPR000917">
    <property type="entry name" value="Sulfatase_N"/>
</dbReference>
<comment type="similarity">
    <text evidence="1">Belongs to the sulfatase family.</text>
</comment>
<protein>
    <submittedName>
        <fullName evidence="4">Sulfatase</fullName>
    </submittedName>
</protein>
<name>A0ABP6WVE8_9FLAO</name>
<evidence type="ECO:0000256" key="1">
    <source>
        <dbReference type="ARBA" id="ARBA00008779"/>
    </source>
</evidence>
<comment type="caution">
    <text evidence="4">The sequence shown here is derived from an EMBL/GenBank/DDBJ whole genome shotgun (WGS) entry which is preliminary data.</text>
</comment>
<dbReference type="SUPFAM" id="SSF53649">
    <property type="entry name" value="Alkaline phosphatase-like"/>
    <property type="match status" value="1"/>
</dbReference>
<evidence type="ECO:0000313" key="5">
    <source>
        <dbReference type="Proteomes" id="UP001500954"/>
    </source>
</evidence>
<evidence type="ECO:0000313" key="4">
    <source>
        <dbReference type="EMBL" id="GAA3557274.1"/>
    </source>
</evidence>
<accession>A0ABP6WVE8</accession>
<organism evidence="4 5">
    <name type="scientific">Snuella lapsa</name>
    <dbReference type="NCBI Taxonomy" id="870481"/>
    <lineage>
        <taxon>Bacteria</taxon>
        <taxon>Pseudomonadati</taxon>
        <taxon>Bacteroidota</taxon>
        <taxon>Flavobacteriia</taxon>
        <taxon>Flavobacteriales</taxon>
        <taxon>Flavobacteriaceae</taxon>
        <taxon>Snuella</taxon>
    </lineage>
</organism>
<dbReference type="InterPro" id="IPR017850">
    <property type="entry name" value="Alkaline_phosphatase_core_sf"/>
</dbReference>
<dbReference type="PROSITE" id="PS51257">
    <property type="entry name" value="PROKAR_LIPOPROTEIN"/>
    <property type="match status" value="1"/>
</dbReference>
<keyword evidence="2" id="KW-0378">Hydrolase</keyword>
<dbReference type="EMBL" id="BAABCY010000016">
    <property type="protein sequence ID" value="GAA3557274.1"/>
    <property type="molecule type" value="Genomic_DNA"/>
</dbReference>
<dbReference type="Proteomes" id="UP001500954">
    <property type="component" value="Unassembled WGS sequence"/>
</dbReference>
<dbReference type="CDD" id="cd16034">
    <property type="entry name" value="sulfatase_like"/>
    <property type="match status" value="1"/>
</dbReference>
<dbReference type="Gene3D" id="3.40.720.10">
    <property type="entry name" value="Alkaline Phosphatase, subunit A"/>
    <property type="match status" value="1"/>
</dbReference>
<keyword evidence="5" id="KW-1185">Reference proteome</keyword>
<dbReference type="PANTHER" id="PTHR42693">
    <property type="entry name" value="ARYLSULFATASE FAMILY MEMBER"/>
    <property type="match status" value="1"/>
</dbReference>
<dbReference type="PANTHER" id="PTHR42693:SF53">
    <property type="entry name" value="ENDO-4-O-SULFATASE"/>
    <property type="match status" value="1"/>
</dbReference>
<evidence type="ECO:0000256" key="2">
    <source>
        <dbReference type="ARBA" id="ARBA00022801"/>
    </source>
</evidence>
<proteinExistence type="inferred from homology"/>